<dbReference type="Proteomes" id="UP000299102">
    <property type="component" value="Unassembled WGS sequence"/>
</dbReference>
<reference evidence="3 4" key="1">
    <citation type="journal article" date="2019" name="Commun. Biol.">
        <title>The bagworm genome reveals a unique fibroin gene that provides high tensile strength.</title>
        <authorList>
            <person name="Kono N."/>
            <person name="Nakamura H."/>
            <person name="Ohtoshi R."/>
            <person name="Tomita M."/>
            <person name="Numata K."/>
            <person name="Arakawa K."/>
        </authorList>
    </citation>
    <scope>NUCLEOTIDE SEQUENCE [LARGE SCALE GENOMIC DNA]</scope>
</reference>
<evidence type="ECO:0000256" key="2">
    <source>
        <dbReference type="SAM" id="SignalP"/>
    </source>
</evidence>
<comment type="caution">
    <text evidence="3">The sequence shown here is derived from an EMBL/GenBank/DDBJ whole genome shotgun (WGS) entry which is preliminary data.</text>
</comment>
<proteinExistence type="predicted"/>
<dbReference type="AlphaFoldDB" id="A0A4C1T153"/>
<gene>
    <name evidence="3" type="ORF">EVAR_78032_1</name>
</gene>
<name>A0A4C1T153_EUMVA</name>
<feature type="compositionally biased region" description="Basic residues" evidence="1">
    <location>
        <begin position="59"/>
        <end position="76"/>
    </location>
</feature>
<feature type="signal peptide" evidence="2">
    <location>
        <begin position="1"/>
        <end position="18"/>
    </location>
</feature>
<evidence type="ECO:0000313" key="4">
    <source>
        <dbReference type="Proteomes" id="UP000299102"/>
    </source>
</evidence>
<keyword evidence="2" id="KW-0732">Signal</keyword>
<keyword evidence="4" id="KW-1185">Reference proteome</keyword>
<feature type="chain" id="PRO_5020023120" evidence="2">
    <location>
        <begin position="19"/>
        <end position="76"/>
    </location>
</feature>
<evidence type="ECO:0000256" key="1">
    <source>
        <dbReference type="SAM" id="MobiDB-lite"/>
    </source>
</evidence>
<protein>
    <submittedName>
        <fullName evidence="3">Uncharacterized protein</fullName>
    </submittedName>
</protein>
<organism evidence="3 4">
    <name type="scientific">Eumeta variegata</name>
    <name type="common">Bagworm moth</name>
    <name type="synonym">Eumeta japonica</name>
    <dbReference type="NCBI Taxonomy" id="151549"/>
    <lineage>
        <taxon>Eukaryota</taxon>
        <taxon>Metazoa</taxon>
        <taxon>Ecdysozoa</taxon>
        <taxon>Arthropoda</taxon>
        <taxon>Hexapoda</taxon>
        <taxon>Insecta</taxon>
        <taxon>Pterygota</taxon>
        <taxon>Neoptera</taxon>
        <taxon>Endopterygota</taxon>
        <taxon>Lepidoptera</taxon>
        <taxon>Glossata</taxon>
        <taxon>Ditrysia</taxon>
        <taxon>Tineoidea</taxon>
        <taxon>Psychidae</taxon>
        <taxon>Oiketicinae</taxon>
        <taxon>Eumeta</taxon>
    </lineage>
</organism>
<dbReference type="EMBL" id="BGZK01000028">
    <property type="protein sequence ID" value="GBP07854.1"/>
    <property type="molecule type" value="Genomic_DNA"/>
</dbReference>
<accession>A0A4C1T153</accession>
<sequence length="76" mass="8361">MKFLTLFALLTCVVFGVALPASPDFASLQLAPLPGAEIETLEAQESRYGHDHDHDHYGHGHRGHGHGHYGRGRFRG</sequence>
<feature type="compositionally biased region" description="Basic and acidic residues" evidence="1">
    <location>
        <begin position="44"/>
        <end position="58"/>
    </location>
</feature>
<evidence type="ECO:0000313" key="3">
    <source>
        <dbReference type="EMBL" id="GBP07854.1"/>
    </source>
</evidence>
<feature type="region of interest" description="Disordered" evidence="1">
    <location>
        <begin position="41"/>
        <end position="76"/>
    </location>
</feature>